<keyword evidence="1" id="KW-0472">Membrane</keyword>
<accession>A0A347WF17</accession>
<evidence type="ECO:0000259" key="2">
    <source>
        <dbReference type="Pfam" id="PF13387"/>
    </source>
</evidence>
<gene>
    <name evidence="3" type="ORF">CD178_02713</name>
</gene>
<dbReference type="EMBL" id="CP023036">
    <property type="protein sequence ID" value="AXY23460.1"/>
    <property type="molecule type" value="Genomic_DNA"/>
</dbReference>
<evidence type="ECO:0000313" key="3">
    <source>
        <dbReference type="EMBL" id="AXY23460.1"/>
    </source>
</evidence>
<sequence length="360" mass="40956">MTGWAARLRARMRRNPDAAGRPTVPRSRRAWWWITRMAGLAGVALGAGGLYYSTLMPDALRLGLTGGFVVVMVGARWLRPVWLARAGRVAVLGVYAAWYVTDPPRNDRDWAEEYAIPADAWRDGDVVHVRHVRNFRYRSESDYIPAWYDATYDLKQLERVDLVTSYWAGDAIAHVFLSFGFADGKHLAISIETRRQARFPYSTLAGFFHHYELFFVTADERDLIGVRTDTRRERVYLYRLNITPAVRERLFLSYVGAIHDIIAHPVWYNTLTDNCTTGILARAGARLRYRLDWRVILSGHTAAMAYDMDLLGPYDPARYPDFNALHAASRIIRPPGAVIDADYSNEIRATLPPPEGPPAR</sequence>
<keyword evidence="4" id="KW-1185">Reference proteome</keyword>
<dbReference type="Pfam" id="PF13387">
    <property type="entry name" value="Lnb_N"/>
    <property type="match status" value="1"/>
</dbReference>
<evidence type="ECO:0000313" key="4">
    <source>
        <dbReference type="Proteomes" id="UP000264120"/>
    </source>
</evidence>
<dbReference type="KEGG" id="ksc:CD178_02713"/>
<dbReference type="Proteomes" id="UP000264120">
    <property type="component" value="Chromosome"/>
</dbReference>
<keyword evidence="1" id="KW-1133">Transmembrane helix</keyword>
<dbReference type="InterPro" id="IPR025178">
    <property type="entry name" value="Lnb_N"/>
</dbReference>
<dbReference type="AlphaFoldDB" id="A0A347WF17"/>
<name>A0A347WF17_9PROT</name>
<protein>
    <recommendedName>
        <fullName evidence="2">Lnb N-terminal periplasmic domain-containing protein</fullName>
    </recommendedName>
</protein>
<feature type="transmembrane region" description="Helical" evidence="1">
    <location>
        <begin position="30"/>
        <end position="53"/>
    </location>
</feature>
<proteinExistence type="predicted"/>
<evidence type="ECO:0000256" key="1">
    <source>
        <dbReference type="SAM" id="Phobius"/>
    </source>
</evidence>
<feature type="domain" description="Lnb N-terminal periplasmic" evidence="2">
    <location>
        <begin position="145"/>
        <end position="283"/>
    </location>
</feature>
<organism evidence="3 4">
    <name type="scientific">Komagataeibacter saccharivorans</name>
    <dbReference type="NCBI Taxonomy" id="265959"/>
    <lineage>
        <taxon>Bacteria</taxon>
        <taxon>Pseudomonadati</taxon>
        <taxon>Pseudomonadota</taxon>
        <taxon>Alphaproteobacteria</taxon>
        <taxon>Acetobacterales</taxon>
        <taxon>Acetobacteraceae</taxon>
        <taxon>Komagataeibacter</taxon>
    </lineage>
</organism>
<reference evidence="3 4" key="1">
    <citation type="submission" date="2017-08" db="EMBL/GenBank/DDBJ databases">
        <title>Complete genome sequence of Gluconacetobacter saccharivorans CV1 isolated from Fermented Vinegar.</title>
        <authorList>
            <person name="Kim S.-Y."/>
        </authorList>
    </citation>
    <scope>NUCLEOTIDE SEQUENCE [LARGE SCALE GENOMIC DNA]</scope>
    <source>
        <strain evidence="3 4">CV1</strain>
    </source>
</reference>
<keyword evidence="1" id="KW-0812">Transmembrane</keyword>